<name>S8DWD4_FOMSC</name>
<dbReference type="Proteomes" id="UP000015241">
    <property type="component" value="Unassembled WGS sequence"/>
</dbReference>
<dbReference type="InParanoid" id="S8DWD4"/>
<organism evidence="1 2">
    <name type="scientific">Fomitopsis schrenkii</name>
    <name type="common">Brown rot fungus</name>
    <dbReference type="NCBI Taxonomy" id="2126942"/>
    <lineage>
        <taxon>Eukaryota</taxon>
        <taxon>Fungi</taxon>
        <taxon>Dikarya</taxon>
        <taxon>Basidiomycota</taxon>
        <taxon>Agaricomycotina</taxon>
        <taxon>Agaricomycetes</taxon>
        <taxon>Polyporales</taxon>
        <taxon>Fomitopsis</taxon>
    </lineage>
</organism>
<dbReference type="EMBL" id="KE504206">
    <property type="protein sequence ID" value="EPS95483.1"/>
    <property type="molecule type" value="Genomic_DNA"/>
</dbReference>
<keyword evidence="2" id="KW-1185">Reference proteome</keyword>
<evidence type="ECO:0000313" key="1">
    <source>
        <dbReference type="EMBL" id="EPS95483.1"/>
    </source>
</evidence>
<dbReference type="AlphaFoldDB" id="S8DWD4"/>
<dbReference type="HOGENOM" id="CLU_1959622_0_0_1"/>
<protein>
    <submittedName>
        <fullName evidence="1">Uncharacterized protein</fullName>
    </submittedName>
</protein>
<accession>S8DWD4</accession>
<evidence type="ECO:0000313" key="2">
    <source>
        <dbReference type="Proteomes" id="UP000015241"/>
    </source>
</evidence>
<proteinExistence type="predicted"/>
<sequence>MAGYMRATIAASEGGRGRGRGRSPAQICSIWQTESMHVTRSFPRVLSVSHSHGWLSRRVRAEDREEIEYHARIKPEAYTAKFYAYDHTAQHPLFCAQLRRLDSRLSPVVPAHLPASRSHRAPSQVAPR</sequence>
<reference evidence="1 2" key="1">
    <citation type="journal article" date="2012" name="Science">
        <title>The Paleozoic origin of enzymatic lignin decomposition reconstructed from 31 fungal genomes.</title>
        <authorList>
            <person name="Floudas D."/>
            <person name="Binder M."/>
            <person name="Riley R."/>
            <person name="Barry K."/>
            <person name="Blanchette R.A."/>
            <person name="Henrissat B."/>
            <person name="Martinez A.T."/>
            <person name="Otillar R."/>
            <person name="Spatafora J.W."/>
            <person name="Yadav J.S."/>
            <person name="Aerts A."/>
            <person name="Benoit I."/>
            <person name="Boyd A."/>
            <person name="Carlson A."/>
            <person name="Copeland A."/>
            <person name="Coutinho P.M."/>
            <person name="de Vries R.P."/>
            <person name="Ferreira P."/>
            <person name="Findley K."/>
            <person name="Foster B."/>
            <person name="Gaskell J."/>
            <person name="Glotzer D."/>
            <person name="Gorecki P."/>
            <person name="Heitman J."/>
            <person name="Hesse C."/>
            <person name="Hori C."/>
            <person name="Igarashi K."/>
            <person name="Jurgens J.A."/>
            <person name="Kallen N."/>
            <person name="Kersten P."/>
            <person name="Kohler A."/>
            <person name="Kuees U."/>
            <person name="Kumar T.K.A."/>
            <person name="Kuo A."/>
            <person name="LaButti K."/>
            <person name="Larrondo L.F."/>
            <person name="Lindquist E."/>
            <person name="Ling A."/>
            <person name="Lombard V."/>
            <person name="Lucas S."/>
            <person name="Lundell T."/>
            <person name="Martin R."/>
            <person name="McLaughlin D.J."/>
            <person name="Morgenstern I."/>
            <person name="Morin E."/>
            <person name="Murat C."/>
            <person name="Nagy L.G."/>
            <person name="Nolan M."/>
            <person name="Ohm R.A."/>
            <person name="Patyshakuliyeva A."/>
            <person name="Rokas A."/>
            <person name="Ruiz-Duenas F.J."/>
            <person name="Sabat G."/>
            <person name="Salamov A."/>
            <person name="Samejima M."/>
            <person name="Schmutz J."/>
            <person name="Slot J.C."/>
            <person name="St John F."/>
            <person name="Stenlid J."/>
            <person name="Sun H."/>
            <person name="Sun S."/>
            <person name="Syed K."/>
            <person name="Tsang A."/>
            <person name="Wiebenga A."/>
            <person name="Young D."/>
            <person name="Pisabarro A."/>
            <person name="Eastwood D.C."/>
            <person name="Martin F."/>
            <person name="Cullen D."/>
            <person name="Grigoriev I.V."/>
            <person name="Hibbett D.S."/>
        </authorList>
    </citation>
    <scope>NUCLEOTIDE SEQUENCE</scope>
    <source>
        <strain evidence="2">FP-58527</strain>
    </source>
</reference>
<gene>
    <name evidence="1" type="ORF">FOMPIDRAFT_1054114</name>
</gene>